<evidence type="ECO:0000256" key="6">
    <source>
        <dbReference type="ARBA" id="ARBA00022552"/>
    </source>
</evidence>
<dbReference type="PANTHER" id="PTHR30027:SF3">
    <property type="entry name" value="16S RRNA (URACIL(1498)-N(3))-METHYLTRANSFERASE"/>
    <property type="match status" value="1"/>
</dbReference>
<evidence type="ECO:0000256" key="2">
    <source>
        <dbReference type="ARBA" id="ARBA00005528"/>
    </source>
</evidence>
<evidence type="ECO:0000256" key="9">
    <source>
        <dbReference type="ARBA" id="ARBA00022691"/>
    </source>
</evidence>
<dbReference type="InterPro" id="IPR029028">
    <property type="entry name" value="Alpha/beta_knot_MTases"/>
</dbReference>
<protein>
    <recommendedName>
        <fullName evidence="4 12">Ribosomal RNA small subunit methyltransferase E</fullName>
        <ecNumber evidence="3 12">2.1.1.193</ecNumber>
    </recommendedName>
</protein>
<comment type="catalytic activity">
    <reaction evidence="11 12">
        <text>uridine(1498) in 16S rRNA + S-adenosyl-L-methionine = N(3)-methyluridine(1498) in 16S rRNA + S-adenosyl-L-homocysteine + H(+)</text>
        <dbReference type="Rhea" id="RHEA:42920"/>
        <dbReference type="Rhea" id="RHEA-COMP:10283"/>
        <dbReference type="Rhea" id="RHEA-COMP:10284"/>
        <dbReference type="ChEBI" id="CHEBI:15378"/>
        <dbReference type="ChEBI" id="CHEBI:57856"/>
        <dbReference type="ChEBI" id="CHEBI:59789"/>
        <dbReference type="ChEBI" id="CHEBI:65315"/>
        <dbReference type="ChEBI" id="CHEBI:74502"/>
        <dbReference type="EC" id="2.1.1.193"/>
    </reaction>
</comment>
<evidence type="ECO:0000259" key="13">
    <source>
        <dbReference type="Pfam" id="PF04452"/>
    </source>
</evidence>
<dbReference type="Pfam" id="PF04452">
    <property type="entry name" value="Methyltrans_RNA"/>
    <property type="match status" value="1"/>
</dbReference>
<dbReference type="OrthoDB" id="9808126at2"/>
<dbReference type="Proteomes" id="UP000293345">
    <property type="component" value="Unassembled WGS sequence"/>
</dbReference>
<dbReference type="EC" id="2.1.1.193" evidence="3 12"/>
<evidence type="ECO:0000256" key="4">
    <source>
        <dbReference type="ARBA" id="ARBA00013673"/>
    </source>
</evidence>
<comment type="similarity">
    <text evidence="2 12">Belongs to the RNA methyltransferase RsmE family.</text>
</comment>
<keyword evidence="15" id="KW-1185">Reference proteome</keyword>
<keyword evidence="5 12" id="KW-0963">Cytoplasm</keyword>
<dbReference type="GO" id="GO:0005737">
    <property type="term" value="C:cytoplasm"/>
    <property type="evidence" value="ECO:0007669"/>
    <property type="project" value="UniProtKB-SubCell"/>
</dbReference>
<keyword evidence="7 12" id="KW-0489">Methyltransferase</keyword>
<comment type="function">
    <text evidence="10 12">Specifically methylates the N3 position of the uracil ring of uridine 1498 (m3U1498) in 16S rRNA. Acts on the fully assembled 30S ribosomal subunit.</text>
</comment>
<proteinExistence type="inferred from homology"/>
<dbReference type="InterPro" id="IPR015947">
    <property type="entry name" value="PUA-like_sf"/>
</dbReference>
<dbReference type="CDD" id="cd18084">
    <property type="entry name" value="RsmE-like"/>
    <property type="match status" value="1"/>
</dbReference>
<evidence type="ECO:0000256" key="10">
    <source>
        <dbReference type="ARBA" id="ARBA00025699"/>
    </source>
</evidence>
<dbReference type="SUPFAM" id="SSF88697">
    <property type="entry name" value="PUA domain-like"/>
    <property type="match status" value="1"/>
</dbReference>
<name>A0A4Q2K1T8_9ACTN</name>
<dbReference type="GO" id="GO:0070475">
    <property type="term" value="P:rRNA base methylation"/>
    <property type="evidence" value="ECO:0007669"/>
    <property type="project" value="TreeGrafter"/>
</dbReference>
<dbReference type="NCBIfam" id="TIGR00046">
    <property type="entry name" value="RsmE family RNA methyltransferase"/>
    <property type="match status" value="1"/>
</dbReference>
<dbReference type="Gene3D" id="3.40.1280.10">
    <property type="match status" value="1"/>
</dbReference>
<dbReference type="AlphaFoldDB" id="A0A4Q2K1T8"/>
<organism evidence="14 15">
    <name type="scientific">Senegalimassilia faecalis</name>
    <dbReference type="NCBI Taxonomy" id="2509433"/>
    <lineage>
        <taxon>Bacteria</taxon>
        <taxon>Bacillati</taxon>
        <taxon>Actinomycetota</taxon>
        <taxon>Coriobacteriia</taxon>
        <taxon>Coriobacteriales</taxon>
        <taxon>Coriobacteriaceae</taxon>
        <taxon>Senegalimassilia</taxon>
    </lineage>
</organism>
<dbReference type="PANTHER" id="PTHR30027">
    <property type="entry name" value="RIBOSOMAL RNA SMALL SUBUNIT METHYLTRANSFERASE E"/>
    <property type="match status" value="1"/>
</dbReference>
<evidence type="ECO:0000256" key="1">
    <source>
        <dbReference type="ARBA" id="ARBA00004496"/>
    </source>
</evidence>
<dbReference type="RefSeq" id="WP_129422903.1">
    <property type="nucleotide sequence ID" value="NZ_SDPW01000001.1"/>
</dbReference>
<evidence type="ECO:0000313" key="14">
    <source>
        <dbReference type="EMBL" id="RXZ53172.1"/>
    </source>
</evidence>
<evidence type="ECO:0000256" key="3">
    <source>
        <dbReference type="ARBA" id="ARBA00012328"/>
    </source>
</evidence>
<keyword evidence="6 12" id="KW-0698">rRNA processing</keyword>
<feature type="domain" description="Ribosomal RNA small subunit methyltransferase E methyltransferase" evidence="13">
    <location>
        <begin position="81"/>
        <end position="252"/>
    </location>
</feature>
<dbReference type="SUPFAM" id="SSF75217">
    <property type="entry name" value="alpha/beta knot"/>
    <property type="match status" value="1"/>
</dbReference>
<evidence type="ECO:0000256" key="8">
    <source>
        <dbReference type="ARBA" id="ARBA00022679"/>
    </source>
</evidence>
<gene>
    <name evidence="14" type="ORF">ET524_00640</name>
</gene>
<evidence type="ECO:0000256" key="7">
    <source>
        <dbReference type="ARBA" id="ARBA00022603"/>
    </source>
</evidence>
<evidence type="ECO:0000256" key="11">
    <source>
        <dbReference type="ARBA" id="ARBA00047944"/>
    </source>
</evidence>
<dbReference type="GO" id="GO:0070042">
    <property type="term" value="F:rRNA (uridine-N3-)-methyltransferase activity"/>
    <property type="evidence" value="ECO:0007669"/>
    <property type="project" value="TreeGrafter"/>
</dbReference>
<keyword evidence="8 12" id="KW-0808">Transferase</keyword>
<dbReference type="InterPro" id="IPR029026">
    <property type="entry name" value="tRNA_m1G_MTases_N"/>
</dbReference>
<dbReference type="PIRSF" id="PIRSF015601">
    <property type="entry name" value="MTase_slr0722"/>
    <property type="match status" value="1"/>
</dbReference>
<sequence>MSLPHFFLNVQVLAKEAQAEFPLALSRDDAKHAKVLRLAPGEHVAVVDAAQDYFECEIVSFAEALPVVRIAGHLDQASDMPHVCLVQGLAKGDKMETVIRHATELGVAEFIPFAAARSIMKVDAKKATAKTERWQAIAKSAAMQSGQTRLAHVNQPMKLPAVCAALAGFDAVLVCWEEAPGTAVLHEALASALANVGKPPVEARIAVVVGPEGGLAPEEVEALLASNAHASLVSLGRSILRTETAGIVAPALVLYELGGLGAKERA</sequence>
<evidence type="ECO:0000256" key="12">
    <source>
        <dbReference type="PIRNR" id="PIRNR015601"/>
    </source>
</evidence>
<dbReference type="EMBL" id="SDPW01000001">
    <property type="protein sequence ID" value="RXZ53172.1"/>
    <property type="molecule type" value="Genomic_DNA"/>
</dbReference>
<keyword evidence="9 12" id="KW-0949">S-adenosyl-L-methionine</keyword>
<dbReference type="InterPro" id="IPR046886">
    <property type="entry name" value="RsmE_MTase_dom"/>
</dbReference>
<dbReference type="InterPro" id="IPR006700">
    <property type="entry name" value="RsmE"/>
</dbReference>
<comment type="caution">
    <text evidence="14">The sequence shown here is derived from an EMBL/GenBank/DDBJ whole genome shotgun (WGS) entry which is preliminary data.</text>
</comment>
<reference evidence="14 15" key="1">
    <citation type="submission" date="2019-01" db="EMBL/GenBank/DDBJ databases">
        <title>Senegalimassilia sp. nov. KGMB04484 isolated human feces.</title>
        <authorList>
            <person name="Han K.-I."/>
            <person name="Kim J.-S."/>
            <person name="Lee K.C."/>
            <person name="Suh M.K."/>
            <person name="Eom M.K."/>
            <person name="Lee J.H."/>
            <person name="Park S.-H."/>
            <person name="Kang S.W."/>
            <person name="Park J.-E."/>
            <person name="Oh B.S."/>
            <person name="Yu S.Y."/>
            <person name="Choi S.-H."/>
            <person name="Lee D.H."/>
            <person name="Yoon H."/>
            <person name="Kim B.-Y."/>
            <person name="Lee J.H."/>
            <person name="Lee J.-S."/>
        </authorList>
    </citation>
    <scope>NUCLEOTIDE SEQUENCE [LARGE SCALE GENOMIC DNA]</scope>
    <source>
        <strain evidence="14 15">KGMB04484</strain>
    </source>
</reference>
<evidence type="ECO:0000313" key="15">
    <source>
        <dbReference type="Proteomes" id="UP000293345"/>
    </source>
</evidence>
<evidence type="ECO:0000256" key="5">
    <source>
        <dbReference type="ARBA" id="ARBA00022490"/>
    </source>
</evidence>
<comment type="subcellular location">
    <subcellularLocation>
        <location evidence="1 12">Cytoplasm</location>
    </subcellularLocation>
</comment>
<accession>A0A4Q2K1T8</accession>